<organism evidence="2 3">
    <name type="scientific">Rhodalgimonas zhirmunskyi</name>
    <dbReference type="NCBI Taxonomy" id="2964767"/>
    <lineage>
        <taxon>Bacteria</taxon>
        <taxon>Pseudomonadati</taxon>
        <taxon>Pseudomonadota</taxon>
        <taxon>Alphaproteobacteria</taxon>
        <taxon>Rhodobacterales</taxon>
        <taxon>Roseobacteraceae</taxon>
        <taxon>Rhodalgimonas</taxon>
    </lineage>
</organism>
<reference evidence="2" key="1">
    <citation type="submission" date="2022-07" db="EMBL/GenBank/DDBJ databases">
        <authorList>
            <person name="Otstavnykh N."/>
            <person name="Isaeva M."/>
            <person name="Bystritskaya E."/>
        </authorList>
    </citation>
    <scope>NUCLEOTIDE SEQUENCE</scope>
    <source>
        <strain evidence="2">10Alg 79</strain>
    </source>
</reference>
<evidence type="ECO:0000313" key="2">
    <source>
        <dbReference type="EMBL" id="MDQ2093574.1"/>
    </source>
</evidence>
<reference evidence="2" key="2">
    <citation type="submission" date="2023-04" db="EMBL/GenBank/DDBJ databases">
        <title>'Rhodoalgimonas zhirmunskyi' gen. nov., isolated from a red alga.</title>
        <authorList>
            <person name="Nedashkovskaya O.I."/>
            <person name="Otstavnykh N.Y."/>
            <person name="Bystritskaya E.P."/>
            <person name="Balabanova L.A."/>
            <person name="Isaeva M.P."/>
        </authorList>
    </citation>
    <scope>NUCLEOTIDE SEQUENCE</scope>
    <source>
        <strain evidence="2">10Alg 79</strain>
    </source>
</reference>
<dbReference type="EMBL" id="JANFFA010000001">
    <property type="protein sequence ID" value="MDQ2093574.1"/>
    <property type="molecule type" value="Genomic_DNA"/>
</dbReference>
<sequence>MLGFMSMSGRGSPLIAVGLVLFSLQVLFGVWVATGYNGGGSDGGPTSDALNRPSLSSHLPPTLPGWHKRTYLPADGEQITAAAKGRGIEARLAQGTDLEQFRLYEKAGVNGAAAVYVEGAQMIAVGITRDPAKTPDWVDTKSETLPWAAQLRRLELGEVIALVHGLAFQRRDGASVAGAGGEGIGYGRYVARVGHDLQIDVISNAPQQVVEQLIGRLDAAALAQQLTEPSTVLDPEKGVILQSFPVTWPEGMEI</sequence>
<protein>
    <submittedName>
        <fullName evidence="2">Uncharacterized protein</fullName>
    </submittedName>
</protein>
<dbReference type="Proteomes" id="UP001227162">
    <property type="component" value="Unassembled WGS sequence"/>
</dbReference>
<keyword evidence="3" id="KW-1185">Reference proteome</keyword>
<gene>
    <name evidence="2" type="ORF">NOI20_05580</name>
</gene>
<accession>A0AAJ1X4X4</accession>
<dbReference type="RefSeq" id="WP_317625158.1">
    <property type="nucleotide sequence ID" value="NZ_JANFFA010000001.1"/>
</dbReference>
<proteinExistence type="predicted"/>
<name>A0AAJ1X4X4_9RHOB</name>
<dbReference type="AlphaFoldDB" id="A0AAJ1X4X4"/>
<feature type="region of interest" description="Disordered" evidence="1">
    <location>
        <begin position="42"/>
        <end position="64"/>
    </location>
</feature>
<evidence type="ECO:0000256" key="1">
    <source>
        <dbReference type="SAM" id="MobiDB-lite"/>
    </source>
</evidence>
<comment type="caution">
    <text evidence="2">The sequence shown here is derived from an EMBL/GenBank/DDBJ whole genome shotgun (WGS) entry which is preliminary data.</text>
</comment>
<evidence type="ECO:0000313" key="3">
    <source>
        <dbReference type="Proteomes" id="UP001227162"/>
    </source>
</evidence>